<dbReference type="Pfam" id="PF19745">
    <property type="entry name" value="FUT8_N_cat"/>
    <property type="match status" value="1"/>
</dbReference>
<evidence type="ECO:0000256" key="1">
    <source>
        <dbReference type="ARBA" id="ARBA00022676"/>
    </source>
</evidence>
<comment type="similarity">
    <text evidence="3">Belongs to the glycosyltransferase 23 family.</text>
</comment>
<dbReference type="PANTHER" id="PTHR13132">
    <property type="entry name" value="ALPHA- 1,6 -FUCOSYLTRANSFERASE"/>
    <property type="match status" value="1"/>
</dbReference>
<dbReference type="OrthoDB" id="2014825at2759"/>
<dbReference type="PANTHER" id="PTHR13132:SF29">
    <property type="entry name" value="ALPHA-(1,6)-FUCOSYLTRANSFERASE"/>
    <property type="match status" value="1"/>
</dbReference>
<dbReference type="GO" id="GO:0046921">
    <property type="term" value="F:alpha-(1-&gt;6)-fucosyltransferase activity"/>
    <property type="evidence" value="ECO:0007669"/>
    <property type="project" value="TreeGrafter"/>
</dbReference>
<gene>
    <name evidence="4" type="ORF">CTOB1V02_LOCUS9525</name>
</gene>
<dbReference type="InterPro" id="IPR045573">
    <property type="entry name" value="Fut8_N_cat"/>
</dbReference>
<protein>
    <submittedName>
        <fullName evidence="4">Uncharacterized protein</fullName>
    </submittedName>
</protein>
<keyword evidence="1 3" id="KW-0328">Glycosyltransferase</keyword>
<dbReference type="AlphaFoldDB" id="A0A7R8ZU05"/>
<dbReference type="CDD" id="cd11300">
    <property type="entry name" value="Fut8_like"/>
    <property type="match status" value="1"/>
</dbReference>
<evidence type="ECO:0000256" key="3">
    <source>
        <dbReference type="PROSITE-ProRule" id="PRU00992"/>
    </source>
</evidence>
<name>A0A7R8ZU05_9CRUS</name>
<feature type="region of interest" description="Important for donor substrate binding" evidence="3">
    <location>
        <begin position="183"/>
        <end position="184"/>
    </location>
</feature>
<dbReference type="Gene3D" id="3.40.50.11350">
    <property type="match status" value="1"/>
</dbReference>
<dbReference type="EMBL" id="OB663769">
    <property type="protein sequence ID" value="CAD7231680.1"/>
    <property type="molecule type" value="Genomic_DNA"/>
</dbReference>
<evidence type="ECO:0000313" key="4">
    <source>
        <dbReference type="EMBL" id="CAD7231680.1"/>
    </source>
</evidence>
<accession>A0A7R8ZU05</accession>
<dbReference type="PROSITE" id="PS51659">
    <property type="entry name" value="GT23"/>
    <property type="match status" value="1"/>
</dbReference>
<dbReference type="InterPro" id="IPR027350">
    <property type="entry name" value="GT23_dom"/>
</dbReference>
<keyword evidence="2 3" id="KW-0808">Transferase</keyword>
<dbReference type="GO" id="GO:0006487">
    <property type="term" value="P:protein N-linked glycosylation"/>
    <property type="evidence" value="ECO:0007669"/>
    <property type="project" value="TreeGrafter"/>
</dbReference>
<evidence type="ECO:0000256" key="2">
    <source>
        <dbReference type="ARBA" id="ARBA00022679"/>
    </source>
</evidence>
<organism evidence="4">
    <name type="scientific">Cyprideis torosa</name>
    <dbReference type="NCBI Taxonomy" id="163714"/>
    <lineage>
        <taxon>Eukaryota</taxon>
        <taxon>Metazoa</taxon>
        <taxon>Ecdysozoa</taxon>
        <taxon>Arthropoda</taxon>
        <taxon>Crustacea</taxon>
        <taxon>Oligostraca</taxon>
        <taxon>Ostracoda</taxon>
        <taxon>Podocopa</taxon>
        <taxon>Podocopida</taxon>
        <taxon>Cytherocopina</taxon>
        <taxon>Cytheroidea</taxon>
        <taxon>Cytherideidae</taxon>
        <taxon>Cyprideis</taxon>
    </lineage>
</organism>
<reference evidence="4" key="1">
    <citation type="submission" date="2020-11" db="EMBL/GenBank/DDBJ databases">
        <authorList>
            <person name="Tran Van P."/>
        </authorList>
    </citation>
    <scope>NUCLEOTIDE SEQUENCE</scope>
</reference>
<proteinExistence type="inferred from homology"/>
<sequence>MDELGQLVQTRIEALQNPNDCESARKLVCDLTKICGFGCQVHHLAYCLIVAYATNRTLILKSQGWRYNRNGWHTVFQPLSRTCTDVLPGGSRKWSAPDAHRFPVVQLPIIGSLSPHPPYLPNAIPKELSERLIRAHGDPAVWWVGQFASYLLRPLDPLREFLVQAKKKLRFHNESPIVGVHIRRTDKVGTEASFHSLEEYFKFVELFFEQEEKRRGMKLQRRAFIATDDPLVIEEARRNMSSYEILGDPMVAKTASLSSRYSFDSLRNIVLDIHVLSKCSYLVCTFSSNVCRLSYELMQTDHADASHAFKSLDDVWYFGGGQGKESVALEAHEGKAGE</sequence>